<keyword evidence="1" id="KW-0813">Transport</keyword>
<protein>
    <recommendedName>
        <fullName evidence="1 2">Sodium/glutamate symporter</fullName>
    </recommendedName>
</protein>
<keyword evidence="1" id="KW-0406">Ion transport</keyword>
<dbReference type="NCBIfam" id="TIGR00210">
    <property type="entry name" value="gltS"/>
    <property type="match status" value="1"/>
</dbReference>
<evidence type="ECO:0000256" key="1">
    <source>
        <dbReference type="HAMAP-Rule" id="MF_02062"/>
    </source>
</evidence>
<organism evidence="3 4">
    <name type="scientific">Rhizobium gallicum</name>
    <dbReference type="NCBI Taxonomy" id="56730"/>
    <lineage>
        <taxon>Bacteria</taxon>
        <taxon>Pseudomonadati</taxon>
        <taxon>Pseudomonadota</taxon>
        <taxon>Alphaproteobacteria</taxon>
        <taxon>Hyphomicrobiales</taxon>
        <taxon>Rhizobiaceae</taxon>
        <taxon>Rhizobium/Agrobacterium group</taxon>
        <taxon>Rhizobium</taxon>
    </lineage>
</organism>
<feature type="transmembrane region" description="Helical" evidence="1">
    <location>
        <begin position="72"/>
        <end position="92"/>
    </location>
</feature>
<dbReference type="Proteomes" id="UP000184749">
    <property type="component" value="Chromosome"/>
</dbReference>
<evidence type="ECO:0000313" key="4">
    <source>
        <dbReference type="Proteomes" id="UP000184749"/>
    </source>
</evidence>
<dbReference type="Pfam" id="PF03616">
    <property type="entry name" value="Glt_symporter"/>
    <property type="match status" value="1"/>
</dbReference>
<feature type="transmembrane region" description="Helical" evidence="1">
    <location>
        <begin position="251"/>
        <end position="269"/>
    </location>
</feature>
<keyword evidence="1" id="KW-0915">Sodium</keyword>
<keyword evidence="1" id="KW-1133">Transmembrane helix</keyword>
<accession>A0A1L5NHM5</accession>
<comment type="subcellular location">
    <subcellularLocation>
        <location evidence="1">Cell inner membrane</location>
        <topology evidence="1">Multi-pass membrane protein</topology>
    </subcellularLocation>
</comment>
<reference evidence="3 4" key="1">
    <citation type="submission" date="2016-09" db="EMBL/GenBank/DDBJ databases">
        <title>The complete genome sequences of Rhizobium gallicum, symbiovars gallicum and phaseoli, symbionts associated to common bean (Phaseolus vulgaris).</title>
        <authorList>
            <person name="Bustos P."/>
            <person name="Santamaria R.I."/>
            <person name="Perez-Carrascal O.M."/>
            <person name="Juarez S."/>
            <person name="Lozano L."/>
            <person name="Martinez-Flores I."/>
            <person name="Martinez-Romero E."/>
            <person name="Cevallos M."/>
            <person name="Romero D."/>
            <person name="Davila G."/>
            <person name="Gonzalez V."/>
        </authorList>
    </citation>
    <scope>NUCLEOTIDE SEQUENCE [LARGE SCALE GENOMIC DNA]</scope>
    <source>
        <strain evidence="3 4">IE4872</strain>
    </source>
</reference>
<feature type="transmembrane region" description="Helical" evidence="1">
    <location>
        <begin position="104"/>
        <end position="127"/>
    </location>
</feature>
<keyword evidence="1" id="KW-0812">Transmembrane</keyword>
<feature type="transmembrane region" description="Helical" evidence="1">
    <location>
        <begin position="344"/>
        <end position="366"/>
    </location>
</feature>
<keyword evidence="1" id="KW-0997">Cell inner membrane</keyword>
<feature type="transmembrane region" description="Helical" evidence="1">
    <location>
        <begin position="168"/>
        <end position="192"/>
    </location>
</feature>
<comment type="similarity">
    <text evidence="1">Belongs to the glutamate:Na(+) symporter (ESS) (TC 2.A.27) family.</text>
</comment>
<dbReference type="PANTHER" id="PTHR36178">
    <property type="entry name" value="SLR0625 PROTEIN"/>
    <property type="match status" value="1"/>
</dbReference>
<dbReference type="AlphaFoldDB" id="A0A1L5NHM5"/>
<evidence type="ECO:0000256" key="2">
    <source>
        <dbReference type="NCBIfam" id="TIGR00210"/>
    </source>
</evidence>
<feature type="transmembrane region" description="Helical" evidence="1">
    <location>
        <begin position="220"/>
        <end position="244"/>
    </location>
</feature>
<keyword evidence="1" id="KW-0739">Sodium transport</keyword>
<dbReference type="PANTHER" id="PTHR36178:SF1">
    <property type="entry name" value="SODIUM_GLUTAMATE SYMPORTER"/>
    <property type="match status" value="1"/>
</dbReference>
<keyword evidence="1" id="KW-0769">Symport</keyword>
<dbReference type="GO" id="GO:0015813">
    <property type="term" value="P:L-glutamate transmembrane transport"/>
    <property type="evidence" value="ECO:0007669"/>
    <property type="project" value="UniProtKB-UniRule"/>
</dbReference>
<dbReference type="STRING" id="56730.IE4872_CH01731"/>
<feature type="transmembrane region" description="Helical" evidence="1">
    <location>
        <begin position="315"/>
        <end position="338"/>
    </location>
</feature>
<dbReference type="RefSeq" id="WP_074067668.1">
    <property type="nucleotide sequence ID" value="NZ_CP017101.1"/>
</dbReference>
<dbReference type="EMBL" id="CP017101">
    <property type="protein sequence ID" value="APO67364.1"/>
    <property type="molecule type" value="Genomic_DNA"/>
</dbReference>
<dbReference type="GO" id="GO:0005886">
    <property type="term" value="C:plasma membrane"/>
    <property type="evidence" value="ECO:0007669"/>
    <property type="project" value="UniProtKB-SubCell"/>
</dbReference>
<evidence type="ECO:0000313" key="3">
    <source>
        <dbReference type="EMBL" id="APO67364.1"/>
    </source>
</evidence>
<dbReference type="OrthoDB" id="4921038at2"/>
<keyword evidence="1" id="KW-0029">Amino-acid transport</keyword>
<dbReference type="HAMAP" id="MF_02062">
    <property type="entry name" value="GltS"/>
    <property type="match status" value="1"/>
</dbReference>
<keyword evidence="1" id="KW-1003">Cell membrane</keyword>
<feature type="transmembrane region" description="Helical" evidence="1">
    <location>
        <begin position="43"/>
        <end position="66"/>
    </location>
</feature>
<name>A0A1L5NHM5_9HYPH</name>
<proteinExistence type="inferred from homology"/>
<feature type="transmembrane region" description="Helical" evidence="1">
    <location>
        <begin position="133"/>
        <end position="156"/>
    </location>
</feature>
<comment type="function">
    <text evidence="1">Catalyzes the sodium-dependent transport of glutamate.</text>
</comment>
<gene>
    <name evidence="1 3" type="primary">gltS</name>
    <name evidence="3" type="ORF">IE4872_CH01731</name>
</gene>
<keyword evidence="1" id="KW-0472">Membrane</keyword>
<feature type="transmembrane region" description="Helical" evidence="1">
    <location>
        <begin position="378"/>
        <end position="403"/>
    </location>
</feature>
<sequence>MIALDAEHVLHVRPFLSVTAAIVVLFVGKALNQRLAVLRKYNIPEPVTGGLLFSVTFGLLYLFSGIKVDFDLTARDILLVYFFTVIGINAHVGDLVRGGKPLGVLLAVTVTFMFVENLAGVGVASLLGMDPSVGLLAASISMTGGHGTAIAWAPIIAETRGVANAMEIGVVCATMGLVLASLAGGPVARFLIQRYQLKASADQLYDVGVRTEAQPPQIDYFAFLRAILAIHIAAIIGITAHAGLESMGIKLPLFLPCLAAGILLTNLLPRVLPSDVWPSRTAALALIAEVSLGVFLAMSLMSMKLWTLADLAGPLSVLLALQLVLAVLFAVYICFRALGRSYDAAVVTAGFIGFGLGATPTAMANMTAATQRHGPSHVAFLVVPLVGAFFIDIANAIIIRMFLAAL</sequence>
<dbReference type="GO" id="GO:0015501">
    <property type="term" value="F:glutamate:sodium symporter activity"/>
    <property type="evidence" value="ECO:0007669"/>
    <property type="project" value="UniProtKB-UniRule"/>
</dbReference>
<dbReference type="InterPro" id="IPR004445">
    <property type="entry name" value="GltS"/>
</dbReference>
<feature type="transmembrane region" description="Helical" evidence="1">
    <location>
        <begin position="281"/>
        <end position="303"/>
    </location>
</feature>
<feature type="transmembrane region" description="Helical" evidence="1">
    <location>
        <begin position="12"/>
        <end position="31"/>
    </location>
</feature>